<dbReference type="Proteomes" id="UP000595437">
    <property type="component" value="Chromosome 12"/>
</dbReference>
<evidence type="ECO:0000313" key="2">
    <source>
        <dbReference type="Proteomes" id="UP000595437"/>
    </source>
</evidence>
<sequence length="65" mass="7279">VDNLRSIIIGAAARYSALSLRVPNAGSSSWEWPGDLIRYVPSLAAEHLNALKRILKSHRRLLRTK</sequence>
<organism evidence="1 2">
    <name type="scientific">Caligus rogercresseyi</name>
    <name type="common">Sea louse</name>
    <dbReference type="NCBI Taxonomy" id="217165"/>
    <lineage>
        <taxon>Eukaryota</taxon>
        <taxon>Metazoa</taxon>
        <taxon>Ecdysozoa</taxon>
        <taxon>Arthropoda</taxon>
        <taxon>Crustacea</taxon>
        <taxon>Multicrustacea</taxon>
        <taxon>Hexanauplia</taxon>
        <taxon>Copepoda</taxon>
        <taxon>Siphonostomatoida</taxon>
        <taxon>Caligidae</taxon>
        <taxon>Caligus</taxon>
    </lineage>
</organism>
<protein>
    <submittedName>
        <fullName evidence="1">Uncharacterized protein</fullName>
    </submittedName>
</protein>
<gene>
    <name evidence="1" type="ORF">FKW44_017403</name>
</gene>
<keyword evidence="2" id="KW-1185">Reference proteome</keyword>
<accession>A0A7T8GSY5</accession>
<feature type="non-terminal residue" evidence="1">
    <location>
        <position position="1"/>
    </location>
</feature>
<evidence type="ECO:0000313" key="1">
    <source>
        <dbReference type="EMBL" id="QQP37205.1"/>
    </source>
</evidence>
<dbReference type="EMBL" id="CP045901">
    <property type="protein sequence ID" value="QQP37205.1"/>
    <property type="molecule type" value="Genomic_DNA"/>
</dbReference>
<proteinExistence type="predicted"/>
<name>A0A7T8GSY5_CALRO</name>
<reference evidence="2" key="1">
    <citation type="submission" date="2021-01" db="EMBL/GenBank/DDBJ databases">
        <title>Caligus Genome Assembly.</title>
        <authorList>
            <person name="Gallardo-Escarate C."/>
        </authorList>
    </citation>
    <scope>NUCLEOTIDE SEQUENCE [LARGE SCALE GENOMIC DNA]</scope>
</reference>
<dbReference type="AlphaFoldDB" id="A0A7T8GSY5"/>